<name>A0ABT0XYE4_9ACTN</name>
<keyword evidence="2" id="KW-1185">Reference proteome</keyword>
<evidence type="ECO:0000313" key="1">
    <source>
        <dbReference type="EMBL" id="MCM4078227.1"/>
    </source>
</evidence>
<evidence type="ECO:0000313" key="2">
    <source>
        <dbReference type="Proteomes" id="UP001523216"/>
    </source>
</evidence>
<comment type="caution">
    <text evidence="1">The sequence shown here is derived from an EMBL/GenBank/DDBJ whole genome shotgun (WGS) entry which is preliminary data.</text>
</comment>
<protein>
    <submittedName>
        <fullName evidence="1">Uncharacterized protein</fullName>
    </submittedName>
</protein>
<proteinExistence type="predicted"/>
<dbReference type="Proteomes" id="UP001523216">
    <property type="component" value="Unassembled WGS sequence"/>
</dbReference>
<accession>A0ABT0XYE4</accession>
<dbReference type="EMBL" id="JAMQOL010000015">
    <property type="protein sequence ID" value="MCM4078227.1"/>
    <property type="molecule type" value="Genomic_DNA"/>
</dbReference>
<gene>
    <name evidence="1" type="ORF">LXN57_11690</name>
</gene>
<organism evidence="1 2">
    <name type="scientific">Paractinoplanes hotanensis</name>
    <dbReference type="NCBI Taxonomy" id="2906497"/>
    <lineage>
        <taxon>Bacteria</taxon>
        <taxon>Bacillati</taxon>
        <taxon>Actinomycetota</taxon>
        <taxon>Actinomycetes</taxon>
        <taxon>Micromonosporales</taxon>
        <taxon>Micromonosporaceae</taxon>
        <taxon>Paractinoplanes</taxon>
    </lineage>
</organism>
<reference evidence="1 2" key="1">
    <citation type="submission" date="2022-06" db="EMBL/GenBank/DDBJ databases">
        <title>Actinoplanes abujensis sp. nov., isolated from Nigerian arid soil.</title>
        <authorList>
            <person name="Ding P."/>
        </authorList>
    </citation>
    <scope>NUCLEOTIDE SEQUENCE [LARGE SCALE GENOMIC DNA]</scope>
    <source>
        <strain evidence="2">TRM88002</strain>
    </source>
</reference>
<dbReference type="RefSeq" id="WP_251798072.1">
    <property type="nucleotide sequence ID" value="NZ_JAMQOL010000015.1"/>
</dbReference>
<sequence length="104" mass="11138">MAEHALILTLGLGGSSLPNEEELTAVRGLEREVEAALAADDVGELDGDEFGAGSVTIYLYGRDADQMFASVEGIVRRFPSTSRSAYLRYGDVGDDTAAEKRLQL</sequence>